<evidence type="ECO:0000256" key="4">
    <source>
        <dbReference type="ARBA" id="ARBA00022821"/>
    </source>
</evidence>
<reference evidence="9" key="1">
    <citation type="journal article" date="2011" name="Nat. Genet.">
        <title>The Arabidopsis lyrata genome sequence and the basis of rapid genome size change.</title>
        <authorList>
            <person name="Hu T.T."/>
            <person name="Pattyn P."/>
            <person name="Bakker E.G."/>
            <person name="Cao J."/>
            <person name="Cheng J.-F."/>
            <person name="Clark R.M."/>
            <person name="Fahlgren N."/>
            <person name="Fawcett J.A."/>
            <person name="Grimwood J."/>
            <person name="Gundlach H."/>
            <person name="Haberer G."/>
            <person name="Hollister J.D."/>
            <person name="Ossowski S."/>
            <person name="Ottilar R.P."/>
            <person name="Salamov A.A."/>
            <person name="Schneeberger K."/>
            <person name="Spannagl M."/>
            <person name="Wang X."/>
            <person name="Yang L."/>
            <person name="Nasrallah M.E."/>
            <person name="Bergelson J."/>
            <person name="Carrington J.C."/>
            <person name="Gaut B.S."/>
            <person name="Schmutz J."/>
            <person name="Mayer K.F.X."/>
            <person name="Van de Peer Y."/>
            <person name="Grigoriev I.V."/>
            <person name="Nordborg M."/>
            <person name="Weigel D."/>
            <person name="Guo Y.-L."/>
        </authorList>
    </citation>
    <scope>NUCLEOTIDE SEQUENCE [LARGE SCALE GENOMIC DNA]</scope>
    <source>
        <strain evidence="9">cv. MN47</strain>
    </source>
</reference>
<feature type="chain" id="PRO_5003101910" description="Defensin-like domain-containing protein" evidence="6">
    <location>
        <begin position="29"/>
        <end position="80"/>
    </location>
</feature>
<keyword evidence="9" id="KW-1185">Reference proteome</keyword>
<evidence type="ECO:0000313" key="9">
    <source>
        <dbReference type="Proteomes" id="UP000008694"/>
    </source>
</evidence>
<evidence type="ECO:0000256" key="5">
    <source>
        <dbReference type="ARBA" id="ARBA00023157"/>
    </source>
</evidence>
<keyword evidence="4" id="KW-0611">Plant defense</keyword>
<evidence type="ECO:0000259" key="7">
    <source>
        <dbReference type="Pfam" id="PF24552"/>
    </source>
</evidence>
<dbReference type="STRING" id="81972.D7L238"/>
<dbReference type="Proteomes" id="UP000008694">
    <property type="component" value="Unassembled WGS sequence"/>
</dbReference>
<feature type="domain" description="Defensin-like" evidence="7">
    <location>
        <begin position="38"/>
        <end position="80"/>
    </location>
</feature>
<gene>
    <name evidence="8" type="ORF">ARALYDRAFT_896460</name>
</gene>
<evidence type="ECO:0000256" key="2">
    <source>
        <dbReference type="ARBA" id="ARBA00022529"/>
    </source>
</evidence>
<dbReference type="EMBL" id="GL348715">
    <property type="protein sequence ID" value="EFH60698.1"/>
    <property type="molecule type" value="Genomic_DNA"/>
</dbReference>
<evidence type="ECO:0000256" key="6">
    <source>
        <dbReference type="SAM" id="SignalP"/>
    </source>
</evidence>
<feature type="signal peptide" evidence="6">
    <location>
        <begin position="1"/>
        <end position="28"/>
    </location>
</feature>
<comment type="similarity">
    <text evidence="1">Belongs to the DEFL family.</text>
</comment>
<accession>D7L238</accession>
<name>D7L238_ARALL</name>
<dbReference type="AlphaFoldDB" id="D7L238"/>
<evidence type="ECO:0000256" key="3">
    <source>
        <dbReference type="ARBA" id="ARBA00022577"/>
    </source>
</evidence>
<dbReference type="GO" id="GO:0050832">
    <property type="term" value="P:defense response to fungus"/>
    <property type="evidence" value="ECO:0007669"/>
    <property type="project" value="UniProtKB-KW"/>
</dbReference>
<keyword evidence="2" id="KW-0929">Antimicrobial</keyword>
<evidence type="ECO:0000256" key="1">
    <source>
        <dbReference type="ARBA" id="ARBA00006722"/>
    </source>
</evidence>
<keyword evidence="6" id="KW-0732">Signal</keyword>
<dbReference type="GO" id="GO:0031640">
    <property type="term" value="P:killing of cells of another organism"/>
    <property type="evidence" value="ECO:0007669"/>
    <property type="project" value="UniProtKB-KW"/>
</dbReference>
<evidence type="ECO:0000313" key="8">
    <source>
        <dbReference type="EMBL" id="EFH60698.1"/>
    </source>
</evidence>
<dbReference type="InterPro" id="IPR056373">
    <property type="entry name" value="Defensin-like_dom"/>
</dbReference>
<keyword evidence="3" id="KW-0295">Fungicide</keyword>
<organism evidence="9">
    <name type="scientific">Arabidopsis lyrata subsp. lyrata</name>
    <name type="common">Lyre-leaved rock-cress</name>
    <dbReference type="NCBI Taxonomy" id="81972"/>
    <lineage>
        <taxon>Eukaryota</taxon>
        <taxon>Viridiplantae</taxon>
        <taxon>Streptophyta</taxon>
        <taxon>Embryophyta</taxon>
        <taxon>Tracheophyta</taxon>
        <taxon>Spermatophyta</taxon>
        <taxon>Magnoliopsida</taxon>
        <taxon>eudicotyledons</taxon>
        <taxon>Gunneridae</taxon>
        <taxon>Pentapetalae</taxon>
        <taxon>rosids</taxon>
        <taxon>malvids</taxon>
        <taxon>Brassicales</taxon>
        <taxon>Brassicaceae</taxon>
        <taxon>Camelineae</taxon>
        <taxon>Arabidopsis</taxon>
    </lineage>
</organism>
<dbReference type="Gramene" id="scaffold_300430.1">
    <property type="protein sequence ID" value="scaffold_300430.1"/>
    <property type="gene ID" value="scaffold_300430.1"/>
</dbReference>
<dbReference type="HOGENOM" id="CLU_165205_1_0_1"/>
<keyword evidence="5" id="KW-1015">Disulfide bond</keyword>
<protein>
    <recommendedName>
        <fullName evidence="7">Defensin-like domain-containing protein</fullName>
    </recommendedName>
</protein>
<dbReference type="Pfam" id="PF24552">
    <property type="entry name" value="Defensin"/>
    <property type="match status" value="1"/>
</dbReference>
<proteinExistence type="inferred from homology"/>
<sequence>MGFTKKLVIFYLLVILVAVSLSTQIAMAAEIKATNGLQCNNPCTKKYPEYACNVDCITSGYATGHCISVHPPEPQYCCCY</sequence>